<dbReference type="PANTHER" id="PTHR46042">
    <property type="entry name" value="DIPHTHINE METHYLTRANSFERASE"/>
    <property type="match status" value="1"/>
</dbReference>
<accession>A0A0N7L3G8</accession>
<dbReference type="GO" id="GO:0005737">
    <property type="term" value="C:cytoplasm"/>
    <property type="evidence" value="ECO:0007669"/>
    <property type="project" value="TreeGrafter"/>
</dbReference>
<dbReference type="Pfam" id="PF00400">
    <property type="entry name" value="WD40"/>
    <property type="match status" value="1"/>
</dbReference>
<evidence type="ECO:0000256" key="3">
    <source>
        <dbReference type="ARBA" id="ARBA00022737"/>
    </source>
</evidence>
<dbReference type="GO" id="GO:0017183">
    <property type="term" value="P:protein histidyl modification to diphthamide"/>
    <property type="evidence" value="ECO:0007669"/>
    <property type="project" value="TreeGrafter"/>
</dbReference>
<evidence type="ECO:0000313" key="9">
    <source>
        <dbReference type="EMBL" id="CEG35835.1"/>
    </source>
</evidence>
<keyword evidence="2 8" id="KW-0853">WD repeat</keyword>
<evidence type="ECO:0000256" key="5">
    <source>
        <dbReference type="ARBA" id="ARBA00038092"/>
    </source>
</evidence>
<dbReference type="InterPro" id="IPR052415">
    <property type="entry name" value="Diphthine_MTase"/>
</dbReference>
<dbReference type="AlphaFoldDB" id="A0A0N7L3G8"/>
<dbReference type="EMBL" id="CCYD01000109">
    <property type="protein sequence ID" value="CEG35835.1"/>
    <property type="molecule type" value="Genomic_DNA"/>
</dbReference>
<dbReference type="PROSITE" id="PS50082">
    <property type="entry name" value="WD_REPEATS_2"/>
    <property type="match status" value="1"/>
</dbReference>
<organism evidence="9 10">
    <name type="scientific">Plasmopara halstedii</name>
    <name type="common">Downy mildew of sunflower</name>
    <dbReference type="NCBI Taxonomy" id="4781"/>
    <lineage>
        <taxon>Eukaryota</taxon>
        <taxon>Sar</taxon>
        <taxon>Stramenopiles</taxon>
        <taxon>Oomycota</taxon>
        <taxon>Peronosporomycetes</taxon>
        <taxon>Peronosporales</taxon>
        <taxon>Peronosporaceae</taxon>
        <taxon>Plasmopara</taxon>
    </lineage>
</organism>
<comment type="similarity">
    <text evidence="5">Belongs to the DPH7 family.</text>
</comment>
<dbReference type="PANTHER" id="PTHR46042:SF1">
    <property type="entry name" value="DIPHTHINE METHYLTRANSFERASE"/>
    <property type="match status" value="1"/>
</dbReference>
<dbReference type="OMA" id="LDMKWLP"/>
<reference evidence="10" key="1">
    <citation type="submission" date="2014-09" db="EMBL/GenBank/DDBJ databases">
        <authorList>
            <person name="Sharma Rahul"/>
            <person name="Thines Marco"/>
        </authorList>
    </citation>
    <scope>NUCLEOTIDE SEQUENCE [LARGE SCALE GENOMIC DNA]</scope>
</reference>
<dbReference type="GeneID" id="36395219"/>
<dbReference type="InterPro" id="IPR036322">
    <property type="entry name" value="WD40_repeat_dom_sf"/>
</dbReference>
<dbReference type="RefSeq" id="XP_024572204.1">
    <property type="nucleotide sequence ID" value="XM_024728592.1"/>
</dbReference>
<evidence type="ECO:0000256" key="7">
    <source>
        <dbReference type="ARBA" id="ARBA00047551"/>
    </source>
</evidence>
<dbReference type="InterPro" id="IPR015943">
    <property type="entry name" value="WD40/YVTN_repeat-like_dom_sf"/>
</dbReference>
<evidence type="ECO:0000256" key="2">
    <source>
        <dbReference type="ARBA" id="ARBA00022574"/>
    </source>
</evidence>
<dbReference type="Proteomes" id="UP000054928">
    <property type="component" value="Unassembled WGS sequence"/>
</dbReference>
<protein>
    <recommendedName>
        <fullName evidence="6">methylated diphthine methylhydrolase</fullName>
        <ecNumber evidence="6">3.1.1.97</ecNumber>
    </recommendedName>
</protein>
<keyword evidence="4" id="KW-0378">Hydrolase</keyword>
<keyword evidence="3" id="KW-0677">Repeat</keyword>
<dbReference type="SMART" id="SM00320">
    <property type="entry name" value="WD40"/>
    <property type="match status" value="3"/>
</dbReference>
<comment type="pathway">
    <text evidence="1">Protein modification; peptidyl-diphthamide biosynthesis.</text>
</comment>
<dbReference type="STRING" id="4781.A0A0N7L3G8"/>
<evidence type="ECO:0000256" key="4">
    <source>
        <dbReference type="ARBA" id="ARBA00022801"/>
    </source>
</evidence>
<evidence type="ECO:0000256" key="8">
    <source>
        <dbReference type="PROSITE-ProRule" id="PRU00221"/>
    </source>
</evidence>
<dbReference type="SUPFAM" id="SSF50978">
    <property type="entry name" value="WD40 repeat-like"/>
    <property type="match status" value="1"/>
</dbReference>
<comment type="catalytic activity">
    <reaction evidence="7">
        <text>diphthine methyl ester-[translation elongation factor 2] + H2O = diphthine-[translation elongation factor 2] + methanol + H(+)</text>
        <dbReference type="Rhea" id="RHEA:42656"/>
        <dbReference type="Rhea" id="RHEA-COMP:10172"/>
        <dbReference type="Rhea" id="RHEA-COMP:10173"/>
        <dbReference type="ChEBI" id="CHEBI:15377"/>
        <dbReference type="ChEBI" id="CHEBI:15378"/>
        <dbReference type="ChEBI" id="CHEBI:17790"/>
        <dbReference type="ChEBI" id="CHEBI:79005"/>
        <dbReference type="ChEBI" id="CHEBI:82696"/>
        <dbReference type="EC" id="3.1.1.97"/>
    </reaction>
</comment>
<dbReference type="EC" id="3.1.1.97" evidence="6"/>
<dbReference type="GO" id="GO:0061685">
    <property type="term" value="F:diphthine methylesterase activity"/>
    <property type="evidence" value="ECO:0007669"/>
    <property type="project" value="UniProtKB-EC"/>
</dbReference>
<dbReference type="InterPro" id="IPR001680">
    <property type="entry name" value="WD40_rpt"/>
</dbReference>
<keyword evidence="10" id="KW-1185">Reference proteome</keyword>
<feature type="repeat" description="WD" evidence="8">
    <location>
        <begin position="233"/>
        <end position="266"/>
    </location>
</feature>
<evidence type="ECO:0000256" key="6">
    <source>
        <dbReference type="ARBA" id="ARBA00039131"/>
    </source>
</evidence>
<proteinExistence type="inferred from homology"/>
<evidence type="ECO:0000256" key="1">
    <source>
        <dbReference type="ARBA" id="ARBA00005156"/>
    </source>
</evidence>
<name>A0A0N7L3G8_PLAHL</name>
<dbReference type="Gene3D" id="2.130.10.10">
    <property type="entry name" value="YVTN repeat-like/Quinoprotein amine dehydrogenase"/>
    <property type="match status" value="1"/>
</dbReference>
<dbReference type="OrthoDB" id="1930760at2759"/>
<sequence length="369" mass="40661">METNATLAKFDTAETADCVESCPVPEFESSMIVATYQLHKAVETGETLDRRSGMLQHFSLSCDGAAITDGLDISVHKLGDVTASSGIFDIKWSSEKIYDKAMLGIATASGSLELYELARENNKDVLRHSGLTSGTDAASMCLSLDWNNRSLSNAQPSICVSHSDGTLSIWNTASHGIVQQIKWSAHNLYGSPIEVWIAAFNCHDPNILFSGADDATLKGWDVRATAAPIFKNMQQYSMGVCSIQFHPHDERLVAVGSYDEQIAIWDHRNLTRPLVKYGAGGGVWRLKWHPHENRKDILLAACMHNGFQVLKLAKDATKLVKAASYNSHNSLAYGADWWLHPVALQAKAPIVGSASFYDHVFHVWRRSLE</sequence>
<evidence type="ECO:0000313" key="10">
    <source>
        <dbReference type="Proteomes" id="UP000054928"/>
    </source>
</evidence>